<evidence type="ECO:0000256" key="1">
    <source>
        <dbReference type="SAM" id="MobiDB-lite"/>
    </source>
</evidence>
<dbReference type="EMBL" id="CAWYQH010000102">
    <property type="protein sequence ID" value="CAK8686638.1"/>
    <property type="molecule type" value="Genomic_DNA"/>
</dbReference>
<feature type="region of interest" description="Disordered" evidence="1">
    <location>
        <begin position="134"/>
        <end position="242"/>
    </location>
</feature>
<feature type="compositionally biased region" description="Basic and acidic residues" evidence="1">
    <location>
        <begin position="38"/>
        <end position="63"/>
    </location>
</feature>
<feature type="compositionally biased region" description="Basic residues" evidence="1">
    <location>
        <begin position="193"/>
        <end position="212"/>
    </location>
</feature>
<comment type="caution">
    <text evidence="2">The sequence shown here is derived from an EMBL/GenBank/DDBJ whole genome shotgun (WGS) entry which is preliminary data.</text>
</comment>
<feature type="region of interest" description="Disordered" evidence="1">
    <location>
        <begin position="1"/>
        <end position="63"/>
    </location>
</feature>
<sequence>MKPRRSRQTVDYSKFGKDDASDDDFETSTPPPVKKTKKESTSKKTSRKEPKARFTPDDQGRFKDELDRALELSLASSQNSNDSLDGSTTIFTTKAQICPPKDNNKENIKPAQIILPRKRTSENGMICQVDDKITEVEIPAEEELPRARSRMKSKNKDEEDNYVASDHSSSDNEEFTNQESDCDSDFSEEKKPSKPKRIKKEKKSSTKNRIKNKPSTNQKNTHKVNQTKKMEVKSTKTTAETG</sequence>
<protein>
    <submittedName>
        <fullName evidence="2">Uncharacterized protein</fullName>
    </submittedName>
</protein>
<feature type="compositionally biased region" description="Acidic residues" evidence="1">
    <location>
        <begin position="171"/>
        <end position="186"/>
    </location>
</feature>
<feature type="region of interest" description="Disordered" evidence="1">
    <location>
        <begin position="92"/>
        <end position="111"/>
    </location>
</feature>
<dbReference type="Proteomes" id="UP001642483">
    <property type="component" value="Unassembled WGS sequence"/>
</dbReference>
<reference evidence="2 3" key="1">
    <citation type="submission" date="2024-02" db="EMBL/GenBank/DDBJ databases">
        <authorList>
            <person name="Daric V."/>
            <person name="Darras S."/>
        </authorList>
    </citation>
    <scope>NUCLEOTIDE SEQUENCE [LARGE SCALE GENOMIC DNA]</scope>
</reference>
<evidence type="ECO:0000313" key="3">
    <source>
        <dbReference type="Proteomes" id="UP001642483"/>
    </source>
</evidence>
<keyword evidence="3" id="KW-1185">Reference proteome</keyword>
<evidence type="ECO:0000313" key="2">
    <source>
        <dbReference type="EMBL" id="CAK8686638.1"/>
    </source>
</evidence>
<name>A0ABP0G554_CLALP</name>
<organism evidence="2 3">
    <name type="scientific">Clavelina lepadiformis</name>
    <name type="common">Light-bulb sea squirt</name>
    <name type="synonym">Ascidia lepadiformis</name>
    <dbReference type="NCBI Taxonomy" id="159417"/>
    <lineage>
        <taxon>Eukaryota</taxon>
        <taxon>Metazoa</taxon>
        <taxon>Chordata</taxon>
        <taxon>Tunicata</taxon>
        <taxon>Ascidiacea</taxon>
        <taxon>Aplousobranchia</taxon>
        <taxon>Clavelinidae</taxon>
        <taxon>Clavelina</taxon>
    </lineage>
</organism>
<proteinExistence type="predicted"/>
<gene>
    <name evidence="2" type="ORF">CVLEPA_LOCUS18571</name>
</gene>
<accession>A0ABP0G554</accession>